<dbReference type="Gene3D" id="2.40.50.140">
    <property type="entry name" value="Nucleic acid-binding proteins"/>
    <property type="match status" value="2"/>
</dbReference>
<protein>
    <recommendedName>
        <fullName evidence="2">Replication protein A 70 kDa DNA-binding subunit B/D first OB fold domain-containing protein</fullName>
    </recommendedName>
</protein>
<feature type="compositionally biased region" description="Basic and acidic residues" evidence="1">
    <location>
        <begin position="221"/>
        <end position="237"/>
    </location>
</feature>
<feature type="region of interest" description="Disordered" evidence="1">
    <location>
        <begin position="76"/>
        <end position="265"/>
    </location>
</feature>
<dbReference type="CDD" id="cd04480">
    <property type="entry name" value="RPA1_DBD_A_like"/>
    <property type="match status" value="1"/>
</dbReference>
<dbReference type="EnsemblPlants" id="EMT15501">
    <property type="protein sequence ID" value="EMT15501"/>
    <property type="gene ID" value="F775_00062"/>
</dbReference>
<proteinExistence type="predicted"/>
<dbReference type="CDD" id="cd04481">
    <property type="entry name" value="RPA1_DBD_B_like"/>
    <property type="match status" value="1"/>
</dbReference>
<dbReference type="PANTHER" id="PTHR47165">
    <property type="entry name" value="OS03G0429900 PROTEIN"/>
    <property type="match status" value="1"/>
</dbReference>
<dbReference type="SUPFAM" id="SSF50249">
    <property type="entry name" value="Nucleic acid-binding proteins"/>
    <property type="match status" value="2"/>
</dbReference>
<dbReference type="InterPro" id="IPR012340">
    <property type="entry name" value="NA-bd_OB-fold"/>
</dbReference>
<organism evidence="3">
    <name type="scientific">Aegilops tauschii</name>
    <name type="common">Tausch's goatgrass</name>
    <name type="synonym">Aegilops squarrosa</name>
    <dbReference type="NCBI Taxonomy" id="37682"/>
    <lineage>
        <taxon>Eukaryota</taxon>
        <taxon>Viridiplantae</taxon>
        <taxon>Streptophyta</taxon>
        <taxon>Embryophyta</taxon>
        <taxon>Tracheophyta</taxon>
        <taxon>Spermatophyta</taxon>
        <taxon>Magnoliopsida</taxon>
        <taxon>Liliopsida</taxon>
        <taxon>Poales</taxon>
        <taxon>Poaceae</taxon>
        <taxon>BOP clade</taxon>
        <taxon>Pooideae</taxon>
        <taxon>Triticodae</taxon>
        <taxon>Triticeae</taxon>
        <taxon>Triticinae</taxon>
        <taxon>Aegilops</taxon>
    </lineage>
</organism>
<feature type="domain" description="Replication protein A 70 kDa DNA-binding subunit B/D first OB fold" evidence="2">
    <location>
        <begin position="284"/>
        <end position="374"/>
    </location>
</feature>
<evidence type="ECO:0000259" key="2">
    <source>
        <dbReference type="Pfam" id="PF02721"/>
    </source>
</evidence>
<dbReference type="AlphaFoldDB" id="N1QWI9"/>
<accession>N1QWI9</accession>
<evidence type="ECO:0000256" key="1">
    <source>
        <dbReference type="SAM" id="MobiDB-lite"/>
    </source>
</evidence>
<dbReference type="PANTHER" id="PTHR47165:SF4">
    <property type="entry name" value="OS03G0429900 PROTEIN"/>
    <property type="match status" value="1"/>
</dbReference>
<sequence length="590" mass="64000">MDAAEVAAKVCALEAELAATSPRIADLEARVSLLEAENARWRKAMPSGEASGRLVEGLGGPKPKTVQAYGSFHEVGDGEEEGVAADAGNGRSGEEDGVPAVPTPRKRAVRAVTGGSNGENEIDDAGGGGGGGDHRRVRRNVGLENDDVWTTPCGKKHTTARVASSDSEDEGEKNNKDGELQAGVLGAPPSRKRALLRIIDSDEEDDETEGRPAPTIRRLTRLAEKQSKKARVDPNDHEESEDGSGQDGGMGESKNDADCSEDSDSEMDYTLLKDVTLASNNRVRVRVRIARISHYMSKHQRTGIPRLDFVMLDEQGGMMDGQVLAWSASPFLQHIKENDVYYIHHFKVVHSSLPYRAVDHPCMAMFTEYTEIIKDEHVPDSFPVYAYKISPYEVLRSRENNTALMSGLLLVPDADAIGLMLRVSDVKTVTVNGTPRAVRNVYISDGRETAVVALWEAHANQFPAETLQQQMQQGPVVILFVAVTVKLREGQLCLQGSKVCRWYPNAPIPEVLALQNSSAGVSHGARLVDTSPTQTQTVYSESVSGNDGALGKIKGYSTSTKRCLAQLAKSQSESTSRLLRKLHVDVMGFA</sequence>
<name>N1QWI9_AEGTA</name>
<reference evidence="3" key="1">
    <citation type="submission" date="2015-06" db="UniProtKB">
        <authorList>
            <consortium name="EnsemblPlants"/>
        </authorList>
    </citation>
    <scope>IDENTIFICATION</scope>
</reference>
<evidence type="ECO:0000313" key="3">
    <source>
        <dbReference type="EnsemblPlants" id="EMT15501"/>
    </source>
</evidence>
<dbReference type="Pfam" id="PF02721">
    <property type="entry name" value="DUF223"/>
    <property type="match status" value="1"/>
</dbReference>
<dbReference type="InterPro" id="IPR003871">
    <property type="entry name" value="RFA1B/D_OB_1st"/>
</dbReference>